<comment type="caution">
    <text evidence="5">The sequence shown here is derived from an EMBL/GenBank/DDBJ whole genome shotgun (WGS) entry which is preliminary data.</text>
</comment>
<dbReference type="PANTHER" id="PTHR31956:SF1">
    <property type="entry name" value="NON-SPECIFIC PHOSPHOLIPASE C1"/>
    <property type="match status" value="1"/>
</dbReference>
<dbReference type="PROSITE" id="PS51318">
    <property type="entry name" value="TAT"/>
    <property type="match status" value="1"/>
</dbReference>
<evidence type="ECO:0000256" key="1">
    <source>
        <dbReference type="ARBA" id="ARBA00009717"/>
    </source>
</evidence>
<protein>
    <recommendedName>
        <fullName evidence="2">phospholipase C</fullName>
        <ecNumber evidence="2">3.1.4.3</ecNumber>
    </recommendedName>
</protein>
<evidence type="ECO:0000256" key="3">
    <source>
        <dbReference type="ARBA" id="ARBA00022801"/>
    </source>
</evidence>
<dbReference type="AlphaFoldDB" id="A0A7W8EDG4"/>
<dbReference type="Pfam" id="PF04185">
    <property type="entry name" value="Phosphoesterase"/>
    <property type="match status" value="1"/>
</dbReference>
<feature type="domain" description="Bacterial phospholipase C C-terminal" evidence="4">
    <location>
        <begin position="500"/>
        <end position="585"/>
    </location>
</feature>
<dbReference type="InterPro" id="IPR017850">
    <property type="entry name" value="Alkaline_phosphatase_core_sf"/>
</dbReference>
<dbReference type="InterPro" id="IPR006311">
    <property type="entry name" value="TAT_signal"/>
</dbReference>
<dbReference type="GO" id="GO:0034480">
    <property type="term" value="F:phosphatidylcholine phospholipase C activity"/>
    <property type="evidence" value="ECO:0007669"/>
    <property type="project" value="UniProtKB-EC"/>
</dbReference>
<evidence type="ECO:0000313" key="6">
    <source>
        <dbReference type="Proteomes" id="UP000584867"/>
    </source>
</evidence>
<reference evidence="5 6" key="1">
    <citation type="submission" date="2020-08" db="EMBL/GenBank/DDBJ databases">
        <title>Genomic Encyclopedia of Type Strains, Phase IV (KMG-V): Genome sequencing to study the core and pangenomes of soil and plant-associated prokaryotes.</title>
        <authorList>
            <person name="Whitman W."/>
        </authorList>
    </citation>
    <scope>NUCLEOTIDE SEQUENCE [LARGE SCALE GENOMIC DNA]</scope>
    <source>
        <strain evidence="5 6">X5P3</strain>
    </source>
</reference>
<keyword evidence="3 5" id="KW-0378">Hydrolase</keyword>
<accession>A0A7W8EDG4</accession>
<evidence type="ECO:0000259" key="4">
    <source>
        <dbReference type="Pfam" id="PF05506"/>
    </source>
</evidence>
<comment type="similarity">
    <text evidence="1">Belongs to the bacterial phospholipase C family.</text>
</comment>
<organism evidence="5 6">
    <name type="scientific">Granulicella mallensis</name>
    <dbReference type="NCBI Taxonomy" id="940614"/>
    <lineage>
        <taxon>Bacteria</taxon>
        <taxon>Pseudomonadati</taxon>
        <taxon>Acidobacteriota</taxon>
        <taxon>Terriglobia</taxon>
        <taxon>Terriglobales</taxon>
        <taxon>Acidobacteriaceae</taxon>
        <taxon>Granulicella</taxon>
    </lineage>
</organism>
<evidence type="ECO:0000256" key="2">
    <source>
        <dbReference type="ARBA" id="ARBA00012018"/>
    </source>
</evidence>
<dbReference type="GO" id="GO:0016042">
    <property type="term" value="P:lipid catabolic process"/>
    <property type="evidence" value="ECO:0007669"/>
    <property type="project" value="InterPro"/>
</dbReference>
<dbReference type="Proteomes" id="UP000584867">
    <property type="component" value="Unassembled WGS sequence"/>
</dbReference>
<dbReference type="EC" id="3.1.4.3" evidence="2"/>
<dbReference type="InterPro" id="IPR007312">
    <property type="entry name" value="Phosphoesterase"/>
</dbReference>
<feature type="domain" description="Bacterial phospholipase C C-terminal" evidence="4">
    <location>
        <begin position="596"/>
        <end position="674"/>
    </location>
</feature>
<dbReference type="Pfam" id="PF05506">
    <property type="entry name" value="PLipase_C_C"/>
    <property type="match status" value="2"/>
</dbReference>
<dbReference type="EMBL" id="JACHIO010000032">
    <property type="protein sequence ID" value="MBB5066665.1"/>
    <property type="molecule type" value="Genomic_DNA"/>
</dbReference>
<evidence type="ECO:0000313" key="5">
    <source>
        <dbReference type="EMBL" id="MBB5066665.1"/>
    </source>
</evidence>
<dbReference type="PANTHER" id="PTHR31956">
    <property type="entry name" value="NON-SPECIFIC PHOSPHOLIPASE C4-RELATED"/>
    <property type="match status" value="1"/>
</dbReference>
<dbReference type="RefSeq" id="WP_184260628.1">
    <property type="nucleotide sequence ID" value="NZ_JACHIO010000032.1"/>
</dbReference>
<gene>
    <name evidence="5" type="ORF">HDF15_005048</name>
</gene>
<proteinExistence type="inferred from homology"/>
<dbReference type="CDD" id="cd16014">
    <property type="entry name" value="PLC"/>
    <property type="match status" value="1"/>
</dbReference>
<dbReference type="SUPFAM" id="SSF53649">
    <property type="entry name" value="Alkaline phosphatase-like"/>
    <property type="match status" value="1"/>
</dbReference>
<sequence length="693" mass="75514">MPTDRRTFLQLLSTGALSAAFPASIARALEIPANHKTGSINDIEHIVILMQENRSFDHYFGTLRGVRGYGDPRAVTLSSGKPVWNQPNGSSEVLPFHPGAPNLGLQFIQDLAHDWTTTHAAWNEGNNDQWVPQKGTTTMAHLNRSDIPFHYALADAFTICDAYHCSLLGPTDPNRYYMWTGWVGNDGSGGGPVVDNAEAGYGWSTFPERLQQAGVSWKIYQDIGLGLTAAESWGFTSDAYIGNYGDNSLLYFHQYQNAVAGSPLANGAKTGTDISASGKLFDNLRSDVASGKLPQVSWIVAPEAYTEHPNWPANYGAWYVSQILDALTSNPEVWSKTAFLLTYDENDGFFDHVVPPTVPQTREQGLSTVSIANEIFEGSSEYPAGPYGMGMRVPMMVISPWSKGGWVNSEVFDHTSIIRFIEQRFGKQYPGLQESNITPWRRAVAGDLTSAFNFESPNAANVPLPSTVAYMPPDDQRHPDYVPAPPAVQAVPVQEPGTRPARAVPYEPNSYAVVDSNGSVEIFFQSSSQATVVFQVRSGNTQTAPRTYTVGGGSTVSDTWTTAATAGAYDLSVYGPNGFLRSYKGSASGGGKANFEVKSTFDPALNLVLLTFRNLGETCKLNVEDTYSGKSYSAHFVHGQTVTQPWLPTETFGWYDFIVTVDTDSSFEQRLSGHIETGRDSMTDPAIAATPKQ</sequence>
<name>A0A7W8EDG4_9BACT</name>
<dbReference type="NCBIfam" id="TIGR03396">
    <property type="entry name" value="PC_PLC"/>
    <property type="match status" value="1"/>
</dbReference>
<dbReference type="InterPro" id="IPR017767">
    <property type="entry name" value="PC-PLC"/>
</dbReference>
<dbReference type="InterPro" id="IPR008475">
    <property type="entry name" value="PLipase_C_C"/>
</dbReference>
<dbReference type="Gene3D" id="3.40.720.10">
    <property type="entry name" value="Alkaline Phosphatase, subunit A"/>
    <property type="match status" value="2"/>
</dbReference>